<feature type="domain" description="ABC transmembrane type-1" evidence="12">
    <location>
        <begin position="17"/>
        <end position="214"/>
    </location>
</feature>
<evidence type="ECO:0000256" key="2">
    <source>
        <dbReference type="ARBA" id="ARBA00010072"/>
    </source>
</evidence>
<dbReference type="InterPro" id="IPR035906">
    <property type="entry name" value="MetI-like_sf"/>
</dbReference>
<dbReference type="InterPro" id="IPR000515">
    <property type="entry name" value="MetI-like"/>
</dbReference>
<comment type="similarity">
    <text evidence="2">Belongs to the binding-protein-dependent transport system permease family. HisMQ subfamily.</text>
</comment>
<keyword evidence="5" id="KW-0997">Cell inner membrane</keyword>
<dbReference type="Pfam" id="PF00528">
    <property type="entry name" value="BPD_transp_1"/>
    <property type="match status" value="1"/>
</dbReference>
<dbReference type="PANTHER" id="PTHR30614:SF10">
    <property type="entry name" value="ARGININE ABC TRANSPORTER PERMEASE PROTEIN ARTM"/>
    <property type="match status" value="1"/>
</dbReference>
<dbReference type="SUPFAM" id="SSF161098">
    <property type="entry name" value="MetI-like"/>
    <property type="match status" value="1"/>
</dbReference>
<feature type="transmembrane region" description="Helical" evidence="11">
    <location>
        <begin position="195"/>
        <end position="217"/>
    </location>
</feature>
<comment type="subcellular location">
    <subcellularLocation>
        <location evidence="1">Cell inner membrane</location>
        <topology evidence="1">Multi-pass membrane protein</topology>
    </subcellularLocation>
    <subcellularLocation>
        <location evidence="11">Cell membrane</location>
        <topology evidence="11">Multi-pass membrane protein</topology>
    </subcellularLocation>
</comment>
<dbReference type="GO" id="GO:0022857">
    <property type="term" value="F:transmembrane transporter activity"/>
    <property type="evidence" value="ECO:0007669"/>
    <property type="project" value="InterPro"/>
</dbReference>
<dbReference type="NCBIfam" id="TIGR01726">
    <property type="entry name" value="HEQRo_perm_3TM"/>
    <property type="match status" value="1"/>
</dbReference>
<evidence type="ECO:0000256" key="1">
    <source>
        <dbReference type="ARBA" id="ARBA00004429"/>
    </source>
</evidence>
<evidence type="ECO:0000313" key="14">
    <source>
        <dbReference type="Proteomes" id="UP000192536"/>
    </source>
</evidence>
<dbReference type="InterPro" id="IPR043429">
    <property type="entry name" value="ArtM/GltK/GlnP/TcyL/YhdX-like"/>
</dbReference>
<feature type="transmembrane region" description="Helical" evidence="11">
    <location>
        <begin position="23"/>
        <end position="43"/>
    </location>
</feature>
<evidence type="ECO:0000259" key="12">
    <source>
        <dbReference type="PROSITE" id="PS50928"/>
    </source>
</evidence>
<keyword evidence="14" id="KW-1185">Reference proteome</keyword>
<evidence type="ECO:0000256" key="8">
    <source>
        <dbReference type="ARBA" id="ARBA00022989"/>
    </source>
</evidence>
<keyword evidence="8 11" id="KW-1133">Transmembrane helix</keyword>
<keyword evidence="6 11" id="KW-0812">Transmembrane</keyword>
<reference evidence="13 14" key="1">
    <citation type="journal article" date="2017" name="Int. J. Syst. Evol. Microbiol.">
        <title>Rouxiella badensis sp. nov. and Rouxiella silvae sp. nov. isolated from peat bog soil in Germany and emendation of the genus description.</title>
        <authorList>
            <person name="Le Fleche-Mateos A."/>
            <person name="Kugler J.H."/>
            <person name="Hansen S.H."/>
            <person name="Syldatk C."/>
            <person name="Hausmann R."/>
            <person name="Lomprez F."/>
            <person name="Vandenbogaert M."/>
            <person name="Manuguerra J.C."/>
            <person name="Grimont P.A."/>
        </authorList>
    </citation>
    <scope>NUCLEOTIDE SEQUENCE [LARGE SCALE GENOMIC DNA]</scope>
    <source>
        <strain evidence="13 14">DSM 100043</strain>
    </source>
</reference>
<dbReference type="GO" id="GO:0006865">
    <property type="term" value="P:amino acid transport"/>
    <property type="evidence" value="ECO:0007669"/>
    <property type="project" value="UniProtKB-KW"/>
</dbReference>
<feature type="transmembrane region" description="Helical" evidence="11">
    <location>
        <begin position="55"/>
        <end position="76"/>
    </location>
</feature>
<dbReference type="PROSITE" id="PS50928">
    <property type="entry name" value="ABC_TM1"/>
    <property type="match status" value="1"/>
</dbReference>
<keyword evidence="7" id="KW-0029">Amino-acid transport</keyword>
<evidence type="ECO:0000256" key="11">
    <source>
        <dbReference type="RuleBase" id="RU363032"/>
    </source>
</evidence>
<dbReference type="InterPro" id="IPR010065">
    <property type="entry name" value="AA_ABC_transptr_permease_3TM"/>
</dbReference>
<gene>
    <name evidence="13" type="ORF">BS640_06190</name>
</gene>
<accession>A0A1X0WI05</accession>
<keyword evidence="9 11" id="KW-0472">Membrane</keyword>
<evidence type="ECO:0000256" key="10">
    <source>
        <dbReference type="ARBA" id="ARBA00040319"/>
    </source>
</evidence>
<dbReference type="GeneID" id="93565560"/>
<evidence type="ECO:0000313" key="13">
    <source>
        <dbReference type="EMBL" id="ORJ26426.1"/>
    </source>
</evidence>
<keyword evidence="4" id="KW-1003">Cell membrane</keyword>
<organism evidence="13 14">
    <name type="scientific">Rouxiella badensis</name>
    <dbReference type="NCBI Taxonomy" id="1646377"/>
    <lineage>
        <taxon>Bacteria</taxon>
        <taxon>Pseudomonadati</taxon>
        <taxon>Pseudomonadota</taxon>
        <taxon>Gammaproteobacteria</taxon>
        <taxon>Enterobacterales</taxon>
        <taxon>Yersiniaceae</taxon>
        <taxon>Rouxiella</taxon>
    </lineage>
</organism>
<evidence type="ECO:0000256" key="3">
    <source>
        <dbReference type="ARBA" id="ARBA00022448"/>
    </source>
</evidence>
<dbReference type="CDD" id="cd06261">
    <property type="entry name" value="TM_PBP2"/>
    <property type="match status" value="1"/>
</dbReference>
<sequence>MDVKFLWETLLQLLPGVPLTLQLTFYSVVMGFCLALLIAFARLSPYRALNLPARAFVFCFRGTPLLVQLFLIYYGLGQFESVRSSILWPVLREPYGCALLSLSLCTAAYGSEILRGGLQSVPHGAIEAARACGMSRLLMVRRIIMPVALRQALPAYGNELISMVQSTSLCSIITLMDITGIAAQIVSDTYRALEVFLVTGALYLLINLVISRVVMLVEYRLTPHLRGFHFKTKGVVEHEIGKLG</sequence>
<dbReference type="RefSeq" id="WP_017490946.1">
    <property type="nucleotide sequence ID" value="NZ_CAUQAZ010000010.1"/>
</dbReference>
<name>A0A1X0WI05_9GAMM</name>
<dbReference type="AlphaFoldDB" id="A0A1X0WI05"/>
<comment type="caution">
    <text evidence="13">The sequence shown here is derived from an EMBL/GenBank/DDBJ whole genome shotgun (WGS) entry which is preliminary data.</text>
</comment>
<evidence type="ECO:0000256" key="5">
    <source>
        <dbReference type="ARBA" id="ARBA00022519"/>
    </source>
</evidence>
<evidence type="ECO:0000256" key="6">
    <source>
        <dbReference type="ARBA" id="ARBA00022692"/>
    </source>
</evidence>
<evidence type="ECO:0000256" key="7">
    <source>
        <dbReference type="ARBA" id="ARBA00022970"/>
    </source>
</evidence>
<keyword evidence="3 11" id="KW-0813">Transport</keyword>
<dbReference type="EMBL" id="MRWE01000007">
    <property type="protein sequence ID" value="ORJ26426.1"/>
    <property type="molecule type" value="Genomic_DNA"/>
</dbReference>
<evidence type="ECO:0000256" key="4">
    <source>
        <dbReference type="ARBA" id="ARBA00022475"/>
    </source>
</evidence>
<proteinExistence type="inferred from homology"/>
<dbReference type="GO" id="GO:0043190">
    <property type="term" value="C:ATP-binding cassette (ABC) transporter complex"/>
    <property type="evidence" value="ECO:0007669"/>
    <property type="project" value="InterPro"/>
</dbReference>
<dbReference type="STRING" id="1646377.BS640_06190"/>
<protein>
    <recommendedName>
        <fullName evidence="10">Arginine ABC transporter permease protein ArtM</fullName>
    </recommendedName>
</protein>
<dbReference type="PANTHER" id="PTHR30614">
    <property type="entry name" value="MEMBRANE COMPONENT OF AMINO ACID ABC TRANSPORTER"/>
    <property type="match status" value="1"/>
</dbReference>
<dbReference type="Gene3D" id="1.10.3720.10">
    <property type="entry name" value="MetI-like"/>
    <property type="match status" value="1"/>
</dbReference>
<dbReference type="Proteomes" id="UP000192536">
    <property type="component" value="Unassembled WGS sequence"/>
</dbReference>
<evidence type="ECO:0000256" key="9">
    <source>
        <dbReference type="ARBA" id="ARBA00023136"/>
    </source>
</evidence>